<comment type="caution">
    <text evidence="6">The sequence shown here is derived from an EMBL/GenBank/DDBJ whole genome shotgun (WGS) entry which is preliminary data.</text>
</comment>
<dbReference type="PRINTS" id="PR00032">
    <property type="entry name" value="HTHARAC"/>
</dbReference>
<evidence type="ECO:0000256" key="3">
    <source>
        <dbReference type="ARBA" id="ARBA00023163"/>
    </source>
</evidence>
<keyword evidence="7" id="KW-1185">Reference proteome</keyword>
<proteinExistence type="predicted"/>
<dbReference type="Proteomes" id="UP001315278">
    <property type="component" value="Unassembled WGS sequence"/>
</dbReference>
<dbReference type="InterPro" id="IPR018060">
    <property type="entry name" value="HTH_AraC"/>
</dbReference>
<protein>
    <submittedName>
        <fullName evidence="6">Helix-turn-helix transcriptional regulator</fullName>
    </submittedName>
</protein>
<dbReference type="PANTHER" id="PTHR43280">
    <property type="entry name" value="ARAC-FAMILY TRANSCRIPTIONAL REGULATOR"/>
    <property type="match status" value="1"/>
</dbReference>
<keyword evidence="3" id="KW-0804">Transcription</keyword>
<keyword evidence="2" id="KW-0238">DNA-binding</keyword>
<dbReference type="Pfam" id="PF12833">
    <property type="entry name" value="HTH_18"/>
    <property type="match status" value="1"/>
</dbReference>
<feature type="region of interest" description="Disordered" evidence="4">
    <location>
        <begin position="1"/>
        <end position="35"/>
    </location>
</feature>
<keyword evidence="1" id="KW-0805">Transcription regulation</keyword>
<feature type="domain" description="HTH araC/xylS-type" evidence="5">
    <location>
        <begin position="106"/>
        <end position="205"/>
    </location>
</feature>
<dbReference type="PROSITE" id="PS01124">
    <property type="entry name" value="HTH_ARAC_FAMILY_2"/>
    <property type="match status" value="1"/>
</dbReference>
<feature type="region of interest" description="Disordered" evidence="4">
    <location>
        <begin position="202"/>
        <end position="222"/>
    </location>
</feature>
<accession>A0ABS5FVQ5</accession>
<dbReference type="RefSeq" id="WP_212495126.1">
    <property type="nucleotide sequence ID" value="NZ_JAFCJH010000065.1"/>
</dbReference>
<reference evidence="7" key="1">
    <citation type="journal article" date="2021" name="ISME J.">
        <title>Evolutionary origin and ecological implication of a unique nif island in free-living Bradyrhizobium lineages.</title>
        <authorList>
            <person name="Tao J."/>
        </authorList>
    </citation>
    <scope>NUCLEOTIDE SEQUENCE [LARGE SCALE GENOMIC DNA]</scope>
    <source>
        <strain evidence="7">SZCCT0434</strain>
    </source>
</reference>
<feature type="compositionally biased region" description="Basic and acidic residues" evidence="4">
    <location>
        <begin position="1"/>
        <end position="10"/>
    </location>
</feature>
<dbReference type="InterPro" id="IPR018062">
    <property type="entry name" value="HTH_AraC-typ_CS"/>
</dbReference>
<dbReference type="PROSITE" id="PS00041">
    <property type="entry name" value="HTH_ARAC_FAMILY_1"/>
    <property type="match status" value="1"/>
</dbReference>
<dbReference type="InterPro" id="IPR020449">
    <property type="entry name" value="Tscrpt_reg_AraC-type_HTH"/>
</dbReference>
<dbReference type="SUPFAM" id="SSF46689">
    <property type="entry name" value="Homeodomain-like"/>
    <property type="match status" value="1"/>
</dbReference>
<dbReference type="InterPro" id="IPR009057">
    <property type="entry name" value="Homeodomain-like_sf"/>
</dbReference>
<sequence length="222" mass="24091">MRGEHEHDFSETPATAGSPPLNGFDLGTDPTPGRTRQPLVTTSADHGFAALRDACAVDLGETMRIGDAASIPPLAEAMADFALIDRGAIRPGSRSAQHAFRVGRLCLARRLIARHLSMSTLSPAMIAALLGVSVRHVHMLFETTGKSFSHTVIALRMAESRRLLRETPPRPIAEIAHACGFGSLATFYRVFNASMGLTPREFRAQRDTDPLPAIQPSRMARR</sequence>
<evidence type="ECO:0000256" key="4">
    <source>
        <dbReference type="SAM" id="MobiDB-lite"/>
    </source>
</evidence>
<evidence type="ECO:0000313" key="6">
    <source>
        <dbReference type="EMBL" id="MBR0800917.1"/>
    </source>
</evidence>
<evidence type="ECO:0000256" key="2">
    <source>
        <dbReference type="ARBA" id="ARBA00023125"/>
    </source>
</evidence>
<evidence type="ECO:0000256" key="1">
    <source>
        <dbReference type="ARBA" id="ARBA00023015"/>
    </source>
</evidence>
<dbReference type="EMBL" id="JAFCJH010000065">
    <property type="protein sequence ID" value="MBR0800917.1"/>
    <property type="molecule type" value="Genomic_DNA"/>
</dbReference>
<evidence type="ECO:0000313" key="7">
    <source>
        <dbReference type="Proteomes" id="UP001315278"/>
    </source>
</evidence>
<dbReference type="Gene3D" id="1.10.10.60">
    <property type="entry name" value="Homeodomain-like"/>
    <property type="match status" value="1"/>
</dbReference>
<name>A0ABS5FVQ5_9BRAD</name>
<organism evidence="6 7">
    <name type="scientific">Bradyrhizobium jicamae</name>
    <dbReference type="NCBI Taxonomy" id="280332"/>
    <lineage>
        <taxon>Bacteria</taxon>
        <taxon>Pseudomonadati</taxon>
        <taxon>Pseudomonadota</taxon>
        <taxon>Alphaproteobacteria</taxon>
        <taxon>Hyphomicrobiales</taxon>
        <taxon>Nitrobacteraceae</taxon>
        <taxon>Bradyrhizobium</taxon>
    </lineage>
</organism>
<dbReference type="PANTHER" id="PTHR43280:SF31">
    <property type="entry name" value="TRANSCRIPTIONAL REGULATORY PROTEIN"/>
    <property type="match status" value="1"/>
</dbReference>
<gene>
    <name evidence="6" type="ORF">JQ615_36700</name>
</gene>
<evidence type="ECO:0000259" key="5">
    <source>
        <dbReference type="PROSITE" id="PS01124"/>
    </source>
</evidence>
<dbReference type="SMART" id="SM00342">
    <property type="entry name" value="HTH_ARAC"/>
    <property type="match status" value="1"/>
</dbReference>